<dbReference type="Pfam" id="PF04264">
    <property type="entry name" value="YceI"/>
    <property type="match status" value="1"/>
</dbReference>
<sequence length="178" mass="19058">MSTQVSIPGYEVGTWVIDASRSEVAFQVRMLGFMKTRGTFDAFEGSVVLAENPLDSTVNAVISTTSVNTKHKRRDTDIQHAGYLNTGQYPTVTFASTGVRVDGDDFLVDGDLTALAVTKQVTLRLSAKAFETGADGKPVARFSATTQISNKEVGVTKGSAFINDTTAIELDIVATKQD</sequence>
<comment type="similarity">
    <text evidence="1">Belongs to the UPF0312 family.</text>
</comment>
<dbReference type="Gene3D" id="2.40.128.110">
    <property type="entry name" value="Lipid/polyisoprenoid-binding, YceI-like"/>
    <property type="match status" value="1"/>
</dbReference>
<accession>A0A9W4DYM4</accession>
<dbReference type="RefSeq" id="WP_251499739.1">
    <property type="nucleotide sequence ID" value="NZ_CAJSLV010000103.1"/>
</dbReference>
<evidence type="ECO:0000256" key="1">
    <source>
        <dbReference type="ARBA" id="ARBA00008812"/>
    </source>
</evidence>
<organism evidence="3 4">
    <name type="scientific">Actinacidiphila cocklensis</name>
    <dbReference type="NCBI Taxonomy" id="887465"/>
    <lineage>
        <taxon>Bacteria</taxon>
        <taxon>Bacillati</taxon>
        <taxon>Actinomycetota</taxon>
        <taxon>Actinomycetes</taxon>
        <taxon>Kitasatosporales</taxon>
        <taxon>Streptomycetaceae</taxon>
        <taxon>Actinacidiphila</taxon>
    </lineage>
</organism>
<feature type="domain" description="Lipid/polyisoprenoid-binding YceI-like" evidence="2">
    <location>
        <begin position="14"/>
        <end position="175"/>
    </location>
</feature>
<protein>
    <submittedName>
        <fullName evidence="3">Polyisoprenoid-binding protein YceI</fullName>
    </submittedName>
</protein>
<evidence type="ECO:0000259" key="2">
    <source>
        <dbReference type="SMART" id="SM00867"/>
    </source>
</evidence>
<comment type="caution">
    <text evidence="3">The sequence shown here is derived from an EMBL/GenBank/DDBJ whole genome shotgun (WGS) entry which is preliminary data.</text>
</comment>
<dbReference type="InterPro" id="IPR007372">
    <property type="entry name" value="Lipid/polyisoprenoid-bd_YceI"/>
</dbReference>
<dbReference type="EMBL" id="CAJSLV010000103">
    <property type="protein sequence ID" value="CAG6398403.1"/>
    <property type="molecule type" value="Genomic_DNA"/>
</dbReference>
<dbReference type="PANTHER" id="PTHR34406">
    <property type="entry name" value="PROTEIN YCEI"/>
    <property type="match status" value="1"/>
</dbReference>
<dbReference type="Proteomes" id="UP001152519">
    <property type="component" value="Unassembled WGS sequence"/>
</dbReference>
<dbReference type="PANTHER" id="PTHR34406:SF1">
    <property type="entry name" value="PROTEIN YCEI"/>
    <property type="match status" value="1"/>
</dbReference>
<keyword evidence="4" id="KW-1185">Reference proteome</keyword>
<dbReference type="SUPFAM" id="SSF101874">
    <property type="entry name" value="YceI-like"/>
    <property type="match status" value="1"/>
</dbReference>
<proteinExistence type="inferred from homology"/>
<gene>
    <name evidence="3" type="ORF">SCOCK_70087</name>
</gene>
<evidence type="ECO:0000313" key="3">
    <source>
        <dbReference type="EMBL" id="CAG6398403.1"/>
    </source>
</evidence>
<dbReference type="SMART" id="SM00867">
    <property type="entry name" value="YceI"/>
    <property type="match status" value="1"/>
</dbReference>
<reference evidence="3" key="1">
    <citation type="submission" date="2021-05" db="EMBL/GenBank/DDBJ databases">
        <authorList>
            <person name="Arsene-Ploetze F."/>
        </authorList>
    </citation>
    <scope>NUCLEOTIDE SEQUENCE</scope>
    <source>
        <strain evidence="3">DSM 42138</strain>
    </source>
</reference>
<evidence type="ECO:0000313" key="4">
    <source>
        <dbReference type="Proteomes" id="UP001152519"/>
    </source>
</evidence>
<dbReference type="InterPro" id="IPR036761">
    <property type="entry name" value="TTHA0802/YceI-like_sf"/>
</dbReference>
<name>A0A9W4DYM4_9ACTN</name>
<dbReference type="AlphaFoldDB" id="A0A9W4DYM4"/>